<sequence length="40" mass="4830">MSDILNQLLYHYVIFFILCNTSFLSSLRTFKDKVVVHYFL</sequence>
<reference evidence="2" key="1">
    <citation type="submission" date="2014-09" db="EMBL/GenBank/DDBJ databases">
        <authorList>
            <person name="Magalhaes I.L.F."/>
            <person name="Oliveira U."/>
            <person name="Santos F.R."/>
            <person name="Vidigal T.H.D.A."/>
            <person name="Brescovit A.D."/>
            <person name="Santos A.J."/>
        </authorList>
    </citation>
    <scope>NUCLEOTIDE SEQUENCE</scope>
    <source>
        <tissue evidence="2">Shoot tissue taken approximately 20 cm above the soil surface</tissue>
    </source>
</reference>
<reference evidence="2" key="2">
    <citation type="journal article" date="2015" name="Data Brief">
        <title>Shoot transcriptome of the giant reed, Arundo donax.</title>
        <authorList>
            <person name="Barrero R.A."/>
            <person name="Guerrero F.D."/>
            <person name="Moolhuijzen P."/>
            <person name="Goolsby J.A."/>
            <person name="Tidwell J."/>
            <person name="Bellgard S.E."/>
            <person name="Bellgard M.I."/>
        </authorList>
    </citation>
    <scope>NUCLEOTIDE SEQUENCE</scope>
    <source>
        <tissue evidence="2">Shoot tissue taken approximately 20 cm above the soil surface</tissue>
    </source>
</reference>
<feature type="transmembrane region" description="Helical" evidence="1">
    <location>
        <begin position="12"/>
        <end position="30"/>
    </location>
</feature>
<keyword evidence="1" id="KW-0472">Membrane</keyword>
<keyword evidence="1" id="KW-0812">Transmembrane</keyword>
<dbReference type="AlphaFoldDB" id="A0A0A9C602"/>
<dbReference type="EMBL" id="GBRH01228002">
    <property type="protein sequence ID" value="JAD69893.1"/>
    <property type="molecule type" value="Transcribed_RNA"/>
</dbReference>
<keyword evidence="1" id="KW-1133">Transmembrane helix</keyword>
<name>A0A0A9C602_ARUDO</name>
<evidence type="ECO:0000313" key="2">
    <source>
        <dbReference type="EMBL" id="JAD69893.1"/>
    </source>
</evidence>
<accession>A0A0A9C602</accession>
<evidence type="ECO:0000256" key="1">
    <source>
        <dbReference type="SAM" id="Phobius"/>
    </source>
</evidence>
<organism evidence="2">
    <name type="scientific">Arundo donax</name>
    <name type="common">Giant reed</name>
    <name type="synonym">Donax arundinaceus</name>
    <dbReference type="NCBI Taxonomy" id="35708"/>
    <lineage>
        <taxon>Eukaryota</taxon>
        <taxon>Viridiplantae</taxon>
        <taxon>Streptophyta</taxon>
        <taxon>Embryophyta</taxon>
        <taxon>Tracheophyta</taxon>
        <taxon>Spermatophyta</taxon>
        <taxon>Magnoliopsida</taxon>
        <taxon>Liliopsida</taxon>
        <taxon>Poales</taxon>
        <taxon>Poaceae</taxon>
        <taxon>PACMAD clade</taxon>
        <taxon>Arundinoideae</taxon>
        <taxon>Arundineae</taxon>
        <taxon>Arundo</taxon>
    </lineage>
</organism>
<proteinExistence type="predicted"/>
<protein>
    <submittedName>
        <fullName evidence="2">Uncharacterized protein</fullName>
    </submittedName>
</protein>